<evidence type="ECO:0000256" key="3">
    <source>
        <dbReference type="ARBA" id="ARBA00023163"/>
    </source>
</evidence>
<keyword evidence="3" id="KW-0804">Transcription</keyword>
<dbReference type="GO" id="GO:0003700">
    <property type="term" value="F:DNA-binding transcription factor activity"/>
    <property type="evidence" value="ECO:0007669"/>
    <property type="project" value="InterPro"/>
</dbReference>
<sequence length="247" mass="27347">MTISNGLEPLGEETGVRSSALAQALKDKIVKGELKVGSSLPSERELMVQFSVSRATIREALRALGAQGLIEVRRGRRGGSFICAPSHAQLSDSIDLFIAGHDIRFVDLLAVREAIEPVAAAQAALCRTDEQVETLDRIHRDFAGSIDDLAMFSSLNVDWHLAIVEASGNPLFLTVMRSISSALYSATKREEFVRPVREIVVKSHQRINDAIRDRDLEGAQRRMLRHVTSYKEKLDFTAEHQQLGISE</sequence>
<dbReference type="Gene3D" id="1.10.10.10">
    <property type="entry name" value="Winged helix-like DNA-binding domain superfamily/Winged helix DNA-binding domain"/>
    <property type="match status" value="1"/>
</dbReference>
<dbReference type="EMBL" id="QBKN01000035">
    <property type="protein sequence ID" value="PTX40288.1"/>
    <property type="molecule type" value="Genomic_DNA"/>
</dbReference>
<dbReference type="SMART" id="SM00895">
    <property type="entry name" value="FCD"/>
    <property type="match status" value="1"/>
</dbReference>
<dbReference type="OrthoDB" id="8155773at2"/>
<accession>A0A2T6A8Y3</accession>
<dbReference type="PANTHER" id="PTHR43537">
    <property type="entry name" value="TRANSCRIPTIONAL REGULATOR, GNTR FAMILY"/>
    <property type="match status" value="1"/>
</dbReference>
<evidence type="ECO:0000313" key="6">
    <source>
        <dbReference type="Proteomes" id="UP000244069"/>
    </source>
</evidence>
<proteinExistence type="predicted"/>
<dbReference type="InterPro" id="IPR036388">
    <property type="entry name" value="WH-like_DNA-bd_sf"/>
</dbReference>
<dbReference type="PRINTS" id="PR00035">
    <property type="entry name" value="HTHGNTR"/>
</dbReference>
<organism evidence="5 6">
    <name type="scientific">Allosediminivita pacifica</name>
    <dbReference type="NCBI Taxonomy" id="1267769"/>
    <lineage>
        <taxon>Bacteria</taxon>
        <taxon>Pseudomonadati</taxon>
        <taxon>Pseudomonadota</taxon>
        <taxon>Alphaproteobacteria</taxon>
        <taxon>Rhodobacterales</taxon>
        <taxon>Paracoccaceae</taxon>
        <taxon>Allosediminivita</taxon>
    </lineage>
</organism>
<feature type="domain" description="HTH gntR-type" evidence="4">
    <location>
        <begin position="15"/>
        <end position="85"/>
    </location>
</feature>
<keyword evidence="1" id="KW-0805">Transcription regulation</keyword>
<dbReference type="InterPro" id="IPR011711">
    <property type="entry name" value="GntR_C"/>
</dbReference>
<dbReference type="InterPro" id="IPR000524">
    <property type="entry name" value="Tscrpt_reg_HTH_GntR"/>
</dbReference>
<dbReference type="Proteomes" id="UP000244069">
    <property type="component" value="Unassembled WGS sequence"/>
</dbReference>
<dbReference type="RefSeq" id="WP_107978560.1">
    <property type="nucleotide sequence ID" value="NZ_BMEZ01000034.1"/>
</dbReference>
<dbReference type="SUPFAM" id="SSF48008">
    <property type="entry name" value="GntR ligand-binding domain-like"/>
    <property type="match status" value="1"/>
</dbReference>
<dbReference type="GO" id="GO:0003677">
    <property type="term" value="F:DNA binding"/>
    <property type="evidence" value="ECO:0007669"/>
    <property type="project" value="UniProtKB-KW"/>
</dbReference>
<dbReference type="PANTHER" id="PTHR43537:SF5">
    <property type="entry name" value="UXU OPERON TRANSCRIPTIONAL REGULATOR"/>
    <property type="match status" value="1"/>
</dbReference>
<evidence type="ECO:0000313" key="5">
    <source>
        <dbReference type="EMBL" id="PTX40288.1"/>
    </source>
</evidence>
<evidence type="ECO:0000256" key="1">
    <source>
        <dbReference type="ARBA" id="ARBA00023015"/>
    </source>
</evidence>
<keyword evidence="2" id="KW-0238">DNA-binding</keyword>
<gene>
    <name evidence="5" type="ORF">C8N44_1358</name>
</gene>
<evidence type="ECO:0000259" key="4">
    <source>
        <dbReference type="PROSITE" id="PS50949"/>
    </source>
</evidence>
<name>A0A2T6A8Y3_9RHOB</name>
<protein>
    <submittedName>
        <fullName evidence="5">GntR family transcriptional regulator</fullName>
    </submittedName>
</protein>
<dbReference type="SUPFAM" id="SSF46785">
    <property type="entry name" value="Winged helix' DNA-binding domain"/>
    <property type="match status" value="1"/>
</dbReference>
<dbReference type="InterPro" id="IPR008920">
    <property type="entry name" value="TF_FadR/GntR_C"/>
</dbReference>
<dbReference type="CDD" id="cd07377">
    <property type="entry name" value="WHTH_GntR"/>
    <property type="match status" value="1"/>
</dbReference>
<dbReference type="PROSITE" id="PS50949">
    <property type="entry name" value="HTH_GNTR"/>
    <property type="match status" value="1"/>
</dbReference>
<keyword evidence="6" id="KW-1185">Reference proteome</keyword>
<dbReference type="InterPro" id="IPR036390">
    <property type="entry name" value="WH_DNA-bd_sf"/>
</dbReference>
<dbReference type="Gene3D" id="1.20.120.530">
    <property type="entry name" value="GntR ligand-binding domain-like"/>
    <property type="match status" value="1"/>
</dbReference>
<dbReference type="AlphaFoldDB" id="A0A2T6A8Y3"/>
<dbReference type="Pfam" id="PF07729">
    <property type="entry name" value="FCD"/>
    <property type="match status" value="1"/>
</dbReference>
<reference evidence="5 6" key="1">
    <citation type="submission" date="2018-04" db="EMBL/GenBank/DDBJ databases">
        <title>Genomic Encyclopedia of Archaeal and Bacterial Type Strains, Phase II (KMG-II): from individual species to whole genera.</title>
        <authorList>
            <person name="Goeker M."/>
        </authorList>
    </citation>
    <scope>NUCLEOTIDE SEQUENCE [LARGE SCALE GENOMIC DNA]</scope>
    <source>
        <strain evidence="5 6">DSM 29329</strain>
    </source>
</reference>
<dbReference type="Pfam" id="PF00392">
    <property type="entry name" value="GntR"/>
    <property type="match status" value="1"/>
</dbReference>
<evidence type="ECO:0000256" key="2">
    <source>
        <dbReference type="ARBA" id="ARBA00023125"/>
    </source>
</evidence>
<comment type="caution">
    <text evidence="5">The sequence shown here is derived from an EMBL/GenBank/DDBJ whole genome shotgun (WGS) entry which is preliminary data.</text>
</comment>
<dbReference type="SMART" id="SM00345">
    <property type="entry name" value="HTH_GNTR"/>
    <property type="match status" value="1"/>
</dbReference>